<organism evidence="6 7">
    <name type="scientific">Actinomycetospora cinnamomea</name>
    <dbReference type="NCBI Taxonomy" id="663609"/>
    <lineage>
        <taxon>Bacteria</taxon>
        <taxon>Bacillati</taxon>
        <taxon>Actinomycetota</taxon>
        <taxon>Actinomycetes</taxon>
        <taxon>Pseudonocardiales</taxon>
        <taxon>Pseudonocardiaceae</taxon>
        <taxon>Actinomycetospora</taxon>
    </lineage>
</organism>
<dbReference type="OrthoDB" id="286092at2"/>
<keyword evidence="4" id="KW-0460">Magnesium</keyword>
<reference evidence="6 7" key="1">
    <citation type="submission" date="2018-04" db="EMBL/GenBank/DDBJ databases">
        <title>Genomic Encyclopedia of Type Strains, Phase IV (KMG-IV): sequencing the most valuable type-strain genomes for metagenomic binning, comparative biology and taxonomic classification.</title>
        <authorList>
            <person name="Goeker M."/>
        </authorList>
    </citation>
    <scope>NUCLEOTIDE SEQUENCE [LARGE SCALE GENOMIC DNA]</scope>
    <source>
        <strain evidence="6 7">DSM 45771</strain>
    </source>
</reference>
<dbReference type="GO" id="GO:0016787">
    <property type="term" value="F:hydrolase activity"/>
    <property type="evidence" value="ECO:0007669"/>
    <property type="project" value="UniProtKB-KW"/>
</dbReference>
<sequence>MNLFDSSALLCFLQGEHGAAVVEEALEEGGRCSAVNWSETAQKVLGRSGDWELARGLLLSFAVEVEPVLAVDAERAAHLWRRGEGLSLADRVCLATGERLNATIWTADATWGESPRVRQVR</sequence>
<dbReference type="GO" id="GO:0046872">
    <property type="term" value="F:metal ion binding"/>
    <property type="evidence" value="ECO:0007669"/>
    <property type="project" value="UniProtKB-KW"/>
</dbReference>
<accession>A0A2U1EW55</accession>
<dbReference type="InterPro" id="IPR002716">
    <property type="entry name" value="PIN_dom"/>
</dbReference>
<keyword evidence="2" id="KW-0479">Metal-binding</keyword>
<evidence type="ECO:0000256" key="1">
    <source>
        <dbReference type="ARBA" id="ARBA00022722"/>
    </source>
</evidence>
<dbReference type="AlphaFoldDB" id="A0A2U1EW55"/>
<dbReference type="EMBL" id="QEKW01000019">
    <property type="protein sequence ID" value="PVZ03950.1"/>
    <property type="molecule type" value="Genomic_DNA"/>
</dbReference>
<protein>
    <submittedName>
        <fullName evidence="6">PIN domain nuclease of toxin-antitoxin system</fullName>
    </submittedName>
</protein>
<proteinExistence type="predicted"/>
<keyword evidence="1" id="KW-0540">Nuclease</keyword>
<dbReference type="GO" id="GO:0004518">
    <property type="term" value="F:nuclease activity"/>
    <property type="evidence" value="ECO:0007669"/>
    <property type="project" value="UniProtKB-KW"/>
</dbReference>
<dbReference type="SUPFAM" id="SSF88723">
    <property type="entry name" value="PIN domain-like"/>
    <property type="match status" value="1"/>
</dbReference>
<evidence type="ECO:0000313" key="6">
    <source>
        <dbReference type="EMBL" id="PVZ03950.1"/>
    </source>
</evidence>
<dbReference type="RefSeq" id="WP_116710757.1">
    <property type="nucleotide sequence ID" value="NZ_QEKW01000019.1"/>
</dbReference>
<evidence type="ECO:0000259" key="5">
    <source>
        <dbReference type="Pfam" id="PF01850"/>
    </source>
</evidence>
<evidence type="ECO:0000256" key="2">
    <source>
        <dbReference type="ARBA" id="ARBA00022723"/>
    </source>
</evidence>
<dbReference type="InterPro" id="IPR029060">
    <property type="entry name" value="PIN-like_dom_sf"/>
</dbReference>
<gene>
    <name evidence="6" type="ORF">C8D89_11959</name>
</gene>
<keyword evidence="7" id="KW-1185">Reference proteome</keyword>
<evidence type="ECO:0000256" key="3">
    <source>
        <dbReference type="ARBA" id="ARBA00022801"/>
    </source>
</evidence>
<dbReference type="Proteomes" id="UP000245639">
    <property type="component" value="Unassembled WGS sequence"/>
</dbReference>
<dbReference type="Gene3D" id="3.40.50.1010">
    <property type="entry name" value="5'-nuclease"/>
    <property type="match status" value="1"/>
</dbReference>
<name>A0A2U1EW55_9PSEU</name>
<feature type="domain" description="PIN" evidence="5">
    <location>
        <begin position="4"/>
        <end position="109"/>
    </location>
</feature>
<comment type="caution">
    <text evidence="6">The sequence shown here is derived from an EMBL/GenBank/DDBJ whole genome shotgun (WGS) entry which is preliminary data.</text>
</comment>
<keyword evidence="3" id="KW-0378">Hydrolase</keyword>
<evidence type="ECO:0000256" key="4">
    <source>
        <dbReference type="ARBA" id="ARBA00022842"/>
    </source>
</evidence>
<dbReference type="Pfam" id="PF01850">
    <property type="entry name" value="PIN"/>
    <property type="match status" value="1"/>
</dbReference>
<evidence type="ECO:0000313" key="7">
    <source>
        <dbReference type="Proteomes" id="UP000245639"/>
    </source>
</evidence>